<feature type="modified residue" description="4-aspartylphosphate" evidence="4">
    <location>
        <position position="52"/>
    </location>
</feature>
<reference evidence="8 9" key="1">
    <citation type="submission" date="2020-01" db="EMBL/GenBank/DDBJ databases">
        <title>Draft genome assembly of Ensifer adhaerens T173.</title>
        <authorList>
            <person name="Craig J.E."/>
            <person name="Stinchcombe J.R."/>
        </authorList>
    </citation>
    <scope>NUCLEOTIDE SEQUENCE [LARGE SCALE GENOMIC DNA]</scope>
    <source>
        <strain evidence="8 9">T173</strain>
    </source>
</reference>
<keyword evidence="2" id="KW-0902">Two-component regulatory system</keyword>
<evidence type="ECO:0000256" key="1">
    <source>
        <dbReference type="ARBA" id="ARBA00022553"/>
    </source>
</evidence>
<dbReference type="PROSITE" id="PS50110">
    <property type="entry name" value="RESPONSE_REGULATORY"/>
    <property type="match status" value="1"/>
</dbReference>
<dbReference type="InterPro" id="IPR011006">
    <property type="entry name" value="CheY-like_superfamily"/>
</dbReference>
<evidence type="ECO:0000256" key="2">
    <source>
        <dbReference type="ARBA" id="ARBA00023012"/>
    </source>
</evidence>
<feature type="domain" description="OmpR/PhoB-type" evidence="7">
    <location>
        <begin position="137"/>
        <end position="235"/>
    </location>
</feature>
<keyword evidence="9" id="KW-1185">Reference proteome</keyword>
<dbReference type="Proteomes" id="UP000744980">
    <property type="component" value="Unassembled WGS sequence"/>
</dbReference>
<name>A0AAW4FR09_9HYPH</name>
<dbReference type="PROSITE" id="PS51755">
    <property type="entry name" value="OMPR_PHOB"/>
    <property type="match status" value="1"/>
</dbReference>
<organism evidence="8 9">
    <name type="scientific">Ensifer canadensis</name>
    <dbReference type="NCBI Taxonomy" id="555315"/>
    <lineage>
        <taxon>Bacteria</taxon>
        <taxon>Pseudomonadati</taxon>
        <taxon>Pseudomonadota</taxon>
        <taxon>Alphaproteobacteria</taxon>
        <taxon>Hyphomicrobiales</taxon>
        <taxon>Rhizobiaceae</taxon>
        <taxon>Sinorhizobium/Ensifer group</taxon>
        <taxon>Ensifer</taxon>
    </lineage>
</organism>
<dbReference type="SMART" id="SM00862">
    <property type="entry name" value="Trans_reg_C"/>
    <property type="match status" value="1"/>
</dbReference>
<dbReference type="GO" id="GO:0032993">
    <property type="term" value="C:protein-DNA complex"/>
    <property type="evidence" value="ECO:0007669"/>
    <property type="project" value="TreeGrafter"/>
</dbReference>
<protein>
    <submittedName>
        <fullName evidence="8">DNA-binding response regulator</fullName>
    </submittedName>
</protein>
<dbReference type="InterPro" id="IPR039420">
    <property type="entry name" value="WalR-like"/>
</dbReference>
<dbReference type="EMBL" id="WXFA01000018">
    <property type="protein sequence ID" value="MBM3093783.1"/>
    <property type="molecule type" value="Genomic_DNA"/>
</dbReference>
<dbReference type="SUPFAM" id="SSF52172">
    <property type="entry name" value="CheY-like"/>
    <property type="match status" value="1"/>
</dbReference>
<feature type="DNA-binding region" description="OmpR/PhoB-type" evidence="5">
    <location>
        <begin position="137"/>
        <end position="235"/>
    </location>
</feature>
<evidence type="ECO:0000313" key="9">
    <source>
        <dbReference type="Proteomes" id="UP000744980"/>
    </source>
</evidence>
<dbReference type="PANTHER" id="PTHR48111">
    <property type="entry name" value="REGULATOR OF RPOS"/>
    <property type="match status" value="1"/>
</dbReference>
<dbReference type="PANTHER" id="PTHR48111:SF40">
    <property type="entry name" value="PHOSPHATE REGULON TRANSCRIPTIONAL REGULATORY PROTEIN PHOB"/>
    <property type="match status" value="1"/>
</dbReference>
<evidence type="ECO:0000259" key="6">
    <source>
        <dbReference type="PROSITE" id="PS50110"/>
    </source>
</evidence>
<dbReference type="InterPro" id="IPR016032">
    <property type="entry name" value="Sig_transdc_resp-reg_C-effctor"/>
</dbReference>
<evidence type="ECO:0000259" key="7">
    <source>
        <dbReference type="PROSITE" id="PS51755"/>
    </source>
</evidence>
<accession>A0AAW4FR09</accession>
<dbReference type="Gene3D" id="3.40.50.2300">
    <property type="match status" value="1"/>
</dbReference>
<dbReference type="InterPro" id="IPR036388">
    <property type="entry name" value="WH-like_DNA-bd_sf"/>
</dbReference>
<dbReference type="GO" id="GO:0000156">
    <property type="term" value="F:phosphorelay response regulator activity"/>
    <property type="evidence" value="ECO:0007669"/>
    <property type="project" value="TreeGrafter"/>
</dbReference>
<dbReference type="InterPro" id="IPR001789">
    <property type="entry name" value="Sig_transdc_resp-reg_receiver"/>
</dbReference>
<evidence type="ECO:0000256" key="3">
    <source>
        <dbReference type="ARBA" id="ARBA00023125"/>
    </source>
</evidence>
<dbReference type="GO" id="GO:0005829">
    <property type="term" value="C:cytosol"/>
    <property type="evidence" value="ECO:0007669"/>
    <property type="project" value="TreeGrafter"/>
</dbReference>
<feature type="domain" description="Response regulatory" evidence="6">
    <location>
        <begin position="4"/>
        <end position="119"/>
    </location>
</feature>
<dbReference type="InterPro" id="IPR001867">
    <property type="entry name" value="OmpR/PhoB-type_DNA-bd"/>
</dbReference>
<sequence length="242" mass="26576">MKPLILICPRNVDIYLLLTHILNVDGFRTVLASEEEVVEKAAAMKPEVIILDTGTDAASTLRTAAAIRSNEITAAIPTIALVAAGEERHYLDLLKAGVDENFVRPVLPIRLLNYLHSLSKLAARPAATEPPLTNTLADTLAFGGLKIRVGRRLVIYEGREVQLGPIEFKLLSRLLEAPGNVFSRQQLIEVAWPPNLYVQSRTVDVHIGHLRRSLRRLTGGNLIRTVRASGYVVELKPSIGEG</sequence>
<keyword evidence="3 5" id="KW-0238">DNA-binding</keyword>
<dbReference type="AlphaFoldDB" id="A0AAW4FR09"/>
<proteinExistence type="predicted"/>
<dbReference type="Gene3D" id="1.10.10.10">
    <property type="entry name" value="Winged helix-like DNA-binding domain superfamily/Winged helix DNA-binding domain"/>
    <property type="match status" value="1"/>
</dbReference>
<gene>
    <name evidence="8" type="ORF">GFB56_23760</name>
</gene>
<dbReference type="CDD" id="cd00383">
    <property type="entry name" value="trans_reg_C"/>
    <property type="match status" value="1"/>
</dbReference>
<dbReference type="RefSeq" id="WP_203528753.1">
    <property type="nucleotide sequence ID" value="NZ_CP083371.1"/>
</dbReference>
<dbReference type="GO" id="GO:0006355">
    <property type="term" value="P:regulation of DNA-templated transcription"/>
    <property type="evidence" value="ECO:0007669"/>
    <property type="project" value="InterPro"/>
</dbReference>
<dbReference type="Pfam" id="PF00486">
    <property type="entry name" value="Trans_reg_C"/>
    <property type="match status" value="1"/>
</dbReference>
<evidence type="ECO:0000313" key="8">
    <source>
        <dbReference type="EMBL" id="MBM3093783.1"/>
    </source>
</evidence>
<evidence type="ECO:0000256" key="5">
    <source>
        <dbReference type="PROSITE-ProRule" id="PRU01091"/>
    </source>
</evidence>
<evidence type="ECO:0000256" key="4">
    <source>
        <dbReference type="PROSITE-ProRule" id="PRU00169"/>
    </source>
</evidence>
<dbReference type="GO" id="GO:0000976">
    <property type="term" value="F:transcription cis-regulatory region binding"/>
    <property type="evidence" value="ECO:0007669"/>
    <property type="project" value="TreeGrafter"/>
</dbReference>
<keyword evidence="1 4" id="KW-0597">Phosphoprotein</keyword>
<dbReference type="SUPFAM" id="SSF46894">
    <property type="entry name" value="C-terminal effector domain of the bipartite response regulators"/>
    <property type="match status" value="1"/>
</dbReference>
<comment type="caution">
    <text evidence="8">The sequence shown here is derived from an EMBL/GenBank/DDBJ whole genome shotgun (WGS) entry which is preliminary data.</text>
</comment>